<dbReference type="RefSeq" id="WP_168567376.1">
    <property type="nucleotide sequence ID" value="NZ_CP051167.1"/>
</dbReference>
<evidence type="ECO:0000256" key="1">
    <source>
        <dbReference type="ARBA" id="ARBA00010169"/>
    </source>
</evidence>
<dbReference type="Pfam" id="PF03091">
    <property type="entry name" value="CutA1"/>
    <property type="match status" value="1"/>
</dbReference>
<dbReference type="AlphaFoldDB" id="A0A6H1TRJ0"/>
<organism evidence="2 3">
    <name type="scientific">Oxynema aestuarii AP17</name>
    <dbReference type="NCBI Taxonomy" id="2064643"/>
    <lineage>
        <taxon>Bacteria</taxon>
        <taxon>Bacillati</taxon>
        <taxon>Cyanobacteriota</taxon>
        <taxon>Cyanophyceae</taxon>
        <taxon>Oscillatoriophycideae</taxon>
        <taxon>Oscillatoriales</taxon>
        <taxon>Oscillatoriaceae</taxon>
        <taxon>Oxynema</taxon>
        <taxon>Oxynema aestuarii</taxon>
    </lineage>
</organism>
<dbReference type="InterPro" id="IPR015867">
    <property type="entry name" value="N-reg_PII/ATP_PRibTrfase_C"/>
</dbReference>
<dbReference type="KEGG" id="oxy:HCG48_00290"/>
<proteinExistence type="inferred from homology"/>
<dbReference type="PANTHER" id="PTHR23419">
    <property type="entry name" value="DIVALENT CATION TOLERANCE CUTA-RELATED"/>
    <property type="match status" value="1"/>
</dbReference>
<evidence type="ECO:0000313" key="2">
    <source>
        <dbReference type="EMBL" id="QIZ69218.1"/>
    </source>
</evidence>
<keyword evidence="3" id="KW-1185">Reference proteome</keyword>
<dbReference type="Gene3D" id="3.30.70.120">
    <property type="match status" value="1"/>
</dbReference>
<reference evidence="2 3" key="1">
    <citation type="submission" date="2020-04" db="EMBL/GenBank/DDBJ databases">
        <authorList>
            <person name="Basu S."/>
            <person name="Maruthanayagam V."/>
            <person name="Chakraborty S."/>
            <person name="Pramanik A."/>
            <person name="Mukherjee J."/>
            <person name="Brink B."/>
        </authorList>
    </citation>
    <scope>NUCLEOTIDE SEQUENCE [LARGE SCALE GENOMIC DNA]</scope>
    <source>
        <strain evidence="2 3">AP17</strain>
    </source>
</reference>
<dbReference type="Proteomes" id="UP000500857">
    <property type="component" value="Chromosome"/>
</dbReference>
<sequence>MIETTDRYGIVLVTAPSERDAKTIARGLVDANLAACVSISAIESIYTWKGEVNEDREWQLIVKTDLTHFDRLEAKVRELHNYEVPEIIAIPIIAGFEPYLNWIGEQCRPSSC</sequence>
<dbReference type="GO" id="GO:0005507">
    <property type="term" value="F:copper ion binding"/>
    <property type="evidence" value="ECO:0007669"/>
    <property type="project" value="TreeGrafter"/>
</dbReference>
<dbReference type="InterPro" id="IPR011322">
    <property type="entry name" value="N-reg_PII-like_a/b"/>
</dbReference>
<comment type="similarity">
    <text evidence="1">Belongs to the CutA family.</text>
</comment>
<gene>
    <name evidence="2" type="ORF">HCG48_00290</name>
</gene>
<dbReference type="EMBL" id="CP051167">
    <property type="protein sequence ID" value="QIZ69218.1"/>
    <property type="molecule type" value="Genomic_DNA"/>
</dbReference>
<dbReference type="PANTHER" id="PTHR23419:SF8">
    <property type="entry name" value="FI09726P"/>
    <property type="match status" value="1"/>
</dbReference>
<dbReference type="GO" id="GO:0010038">
    <property type="term" value="P:response to metal ion"/>
    <property type="evidence" value="ECO:0007669"/>
    <property type="project" value="InterPro"/>
</dbReference>
<protein>
    <submittedName>
        <fullName evidence="2">Divalent-cation tolerance protein CutA</fullName>
    </submittedName>
</protein>
<dbReference type="SUPFAM" id="SSF54913">
    <property type="entry name" value="GlnB-like"/>
    <property type="match status" value="1"/>
</dbReference>
<evidence type="ECO:0000313" key="3">
    <source>
        <dbReference type="Proteomes" id="UP000500857"/>
    </source>
</evidence>
<name>A0A6H1TRJ0_9CYAN</name>
<accession>A0A6H1TRJ0</accession>
<dbReference type="InterPro" id="IPR004323">
    <property type="entry name" value="Ion_tolerance_CutA"/>
</dbReference>